<feature type="region of interest" description="Disordered" evidence="1">
    <location>
        <begin position="1"/>
        <end position="20"/>
    </location>
</feature>
<protein>
    <submittedName>
        <fullName evidence="2">Uncharacterized protein</fullName>
    </submittedName>
</protein>
<evidence type="ECO:0000313" key="2">
    <source>
        <dbReference type="EMBL" id="SOD95504.1"/>
    </source>
</evidence>
<gene>
    <name evidence="2" type="ORF">SAMN05421508_104362</name>
</gene>
<name>A0A286GKJ3_9PROT</name>
<proteinExistence type="predicted"/>
<reference evidence="2 3" key="1">
    <citation type="submission" date="2017-09" db="EMBL/GenBank/DDBJ databases">
        <authorList>
            <person name="Ehlers B."/>
            <person name="Leendertz F.H."/>
        </authorList>
    </citation>
    <scope>NUCLEOTIDE SEQUENCE [LARGE SCALE GENOMIC DNA]</scope>
    <source>
        <strain evidence="2 3">USBA 140</strain>
    </source>
</reference>
<dbReference type="EMBL" id="OCNJ01000004">
    <property type="protein sequence ID" value="SOD95504.1"/>
    <property type="molecule type" value="Genomic_DNA"/>
</dbReference>
<dbReference type="RefSeq" id="WP_097279310.1">
    <property type="nucleotide sequence ID" value="NZ_OCNJ01000004.1"/>
</dbReference>
<organism evidence="2 3">
    <name type="scientific">Caenispirillum bisanense</name>
    <dbReference type="NCBI Taxonomy" id="414052"/>
    <lineage>
        <taxon>Bacteria</taxon>
        <taxon>Pseudomonadati</taxon>
        <taxon>Pseudomonadota</taxon>
        <taxon>Alphaproteobacteria</taxon>
        <taxon>Rhodospirillales</taxon>
        <taxon>Novispirillaceae</taxon>
        <taxon>Caenispirillum</taxon>
    </lineage>
</organism>
<sequence>MFTFAIPASPASTAGRGGSTAGSLGTALGRTLLTGCAPSLPATPSASPDITLIKVEVNIGTGR</sequence>
<evidence type="ECO:0000313" key="3">
    <source>
        <dbReference type="Proteomes" id="UP000219621"/>
    </source>
</evidence>
<evidence type="ECO:0000256" key="1">
    <source>
        <dbReference type="SAM" id="MobiDB-lite"/>
    </source>
</evidence>
<dbReference type="AlphaFoldDB" id="A0A286GKJ3"/>
<accession>A0A286GKJ3</accession>
<dbReference type="Proteomes" id="UP000219621">
    <property type="component" value="Unassembled WGS sequence"/>
</dbReference>
<keyword evidence="3" id="KW-1185">Reference proteome</keyword>